<dbReference type="GO" id="GO:0016788">
    <property type="term" value="F:hydrolase activity, acting on ester bonds"/>
    <property type="evidence" value="ECO:0007669"/>
    <property type="project" value="InterPro"/>
</dbReference>
<accession>A0A158P7K0</accession>
<dbReference type="WBParaSite" id="ACAC_0000267701-mRNA-1">
    <property type="protein sequence ID" value="ACAC_0000267701-mRNA-1"/>
    <property type="gene ID" value="ACAC_0000267701"/>
</dbReference>
<dbReference type="InterPro" id="IPR036514">
    <property type="entry name" value="SGNH_hydro_sf"/>
</dbReference>
<dbReference type="Gene3D" id="3.40.50.1110">
    <property type="entry name" value="SGNH hydrolase"/>
    <property type="match status" value="1"/>
</dbReference>
<dbReference type="Proteomes" id="UP000035642">
    <property type="component" value="Unassembled WGS sequence"/>
</dbReference>
<organism evidence="1 2">
    <name type="scientific">Angiostrongylus cantonensis</name>
    <name type="common">Rat lungworm</name>
    <dbReference type="NCBI Taxonomy" id="6313"/>
    <lineage>
        <taxon>Eukaryota</taxon>
        <taxon>Metazoa</taxon>
        <taxon>Ecdysozoa</taxon>
        <taxon>Nematoda</taxon>
        <taxon>Chromadorea</taxon>
        <taxon>Rhabditida</taxon>
        <taxon>Rhabditina</taxon>
        <taxon>Rhabditomorpha</taxon>
        <taxon>Strongyloidea</taxon>
        <taxon>Metastrongylidae</taxon>
        <taxon>Angiostrongylus</taxon>
    </lineage>
</organism>
<reference evidence="1" key="1">
    <citation type="submission" date="2012-09" db="EMBL/GenBank/DDBJ databases">
        <authorList>
            <person name="Martin A.A."/>
        </authorList>
    </citation>
    <scope>NUCLEOTIDE SEQUENCE</scope>
</reference>
<keyword evidence="1" id="KW-1185">Reference proteome</keyword>
<dbReference type="AlphaFoldDB" id="A0A158P7K0"/>
<evidence type="ECO:0000313" key="2">
    <source>
        <dbReference type="WBParaSite" id="ACAC_0000267701-mRNA-1"/>
    </source>
</evidence>
<dbReference type="PANTHER" id="PTHR37981:SF1">
    <property type="entry name" value="SGNH HYDROLASE-TYPE ESTERASE DOMAIN-CONTAINING PROTEIN"/>
    <property type="match status" value="1"/>
</dbReference>
<proteinExistence type="predicted"/>
<dbReference type="SUPFAM" id="SSF52266">
    <property type="entry name" value="SGNH hydrolase"/>
    <property type="match status" value="1"/>
</dbReference>
<evidence type="ECO:0000313" key="1">
    <source>
        <dbReference type="Proteomes" id="UP000035642"/>
    </source>
</evidence>
<reference evidence="2" key="2">
    <citation type="submission" date="2016-04" db="UniProtKB">
        <authorList>
            <consortium name="WormBaseParasite"/>
        </authorList>
    </citation>
    <scope>IDENTIFICATION</scope>
</reference>
<dbReference type="GO" id="GO:0006629">
    <property type="term" value="P:lipid metabolic process"/>
    <property type="evidence" value="ECO:0007669"/>
    <property type="project" value="TreeGrafter"/>
</dbReference>
<dbReference type="InterPro" id="IPR037460">
    <property type="entry name" value="SEST-like"/>
</dbReference>
<sequence length="438" mass="47561">MRGDVSHRKKLTEADVIVLKAISFDTENLGAFSEKDSATRAAVSEQRDTNVTQPVTVEVKAGRPLDFLGCGMALTDEVDKFDNGLLFNLFPKNQQESKKTTICAADQEQRYTKRQRVDDDGPIDHDLMAALGFGKNRQKGVNNSIIPTQIRKSAESDHEDPHHLTTVGDYLRSVTSLSASMKDANAVAMPSTVTVPQPIKVPSPMTVPSPMAMHSPNVTDRTPSMENQKSVMSLQKVTAFNSTPIMPKEICRDLKNLQKKAIESQIARGHYTVHLLVTSHHGDVITVGSRTYDARTSWVAIIGDSFASGEGNPDVPRHGEKEAQWIDDRCHRSSKSFASTVFSEIAAVTPTYLTFLACTGATIENGILEASKHASQLDTLDSIATKSVEDSKSSIDPVLVEIDVSVETASTTAPPSRAIFAAAFDSPVAKKKAKSVHS</sequence>
<protein>
    <submittedName>
        <fullName evidence="2">PPM-type phosphatase domain-containing protein</fullName>
    </submittedName>
</protein>
<dbReference type="PANTHER" id="PTHR37981">
    <property type="entry name" value="LIPASE 2"/>
    <property type="match status" value="1"/>
</dbReference>
<name>A0A158P7K0_ANGCA</name>